<dbReference type="InterPro" id="IPR041663">
    <property type="entry name" value="DisA/LigA_HHH"/>
</dbReference>
<dbReference type="GO" id="GO:0009294">
    <property type="term" value="P:DNA-mediated transformation"/>
    <property type="evidence" value="ECO:0007669"/>
    <property type="project" value="InterPro"/>
</dbReference>
<dbReference type="InterPro" id="IPR057666">
    <property type="entry name" value="DrpA_SLOG"/>
</dbReference>
<dbReference type="Gene3D" id="1.10.10.10">
    <property type="entry name" value="Winged helix-like DNA-binding domain superfamily/Winged helix DNA-binding domain"/>
    <property type="match status" value="1"/>
</dbReference>
<dbReference type="Pfam" id="PF17782">
    <property type="entry name" value="WHD_DprA"/>
    <property type="match status" value="1"/>
</dbReference>
<feature type="domain" description="Smf/DprA SLOG" evidence="4">
    <location>
        <begin position="79"/>
        <end position="291"/>
    </location>
</feature>
<evidence type="ECO:0000313" key="8">
    <source>
        <dbReference type="Proteomes" id="UP000707356"/>
    </source>
</evidence>
<accession>A0A951PC44</accession>
<evidence type="ECO:0000256" key="1">
    <source>
        <dbReference type="ARBA" id="ARBA00006525"/>
    </source>
</evidence>
<dbReference type="NCBIfam" id="TIGR00732">
    <property type="entry name" value="dprA"/>
    <property type="match status" value="1"/>
</dbReference>
<gene>
    <name evidence="7" type="primary">dprA</name>
    <name evidence="7" type="ORF">KME07_15640</name>
</gene>
<sequence>MAARAFWLAWSQVSGIGSVAIRRLDEHFGSLELAWEASYQELLAVSGIGEQTAASVVQDRRQIDPEQLLTQHQQRNPQFWTLIDPDYPRWLLEIPDAPPILYYQGQIEPSENQGLQPAVAIVGTRKPSDYGRRWARRLSAALAQSGITVVSGLADGIDTEAHQSCLDAGGRTIAVMGTGLDIVYPQFNRTLAEQVARQGLLLSEHPAGIPPDRVHFPRRNRIIAGLCRATLVIEAPQKSGSLITARLANEYGREVYALPGTLDNYRATGCLSLIAQGAQVILGETELLKMLGTLPPLLKPQERSQELMAAPDPQLNSELDPELQQVFQAVTLEPIAVDLIMQQAGLATGTALSALAQLELMGLISQLPGMRYQRG</sequence>
<organism evidence="7 8">
    <name type="scientific">Pegethrix bostrychoides GSE-TBD4-15B</name>
    <dbReference type="NCBI Taxonomy" id="2839662"/>
    <lineage>
        <taxon>Bacteria</taxon>
        <taxon>Bacillati</taxon>
        <taxon>Cyanobacteriota</taxon>
        <taxon>Cyanophyceae</taxon>
        <taxon>Oculatellales</taxon>
        <taxon>Oculatellaceae</taxon>
        <taxon>Pegethrix</taxon>
    </lineage>
</organism>
<evidence type="ECO:0000256" key="3">
    <source>
        <dbReference type="ARBA" id="ARBA00023204"/>
    </source>
</evidence>
<dbReference type="EMBL" id="JAHHHV010000071">
    <property type="protein sequence ID" value="MBW4466856.1"/>
    <property type="molecule type" value="Genomic_DNA"/>
</dbReference>
<dbReference type="SUPFAM" id="SSF102405">
    <property type="entry name" value="MCP/YpsA-like"/>
    <property type="match status" value="1"/>
</dbReference>
<dbReference type="SUPFAM" id="SSF47781">
    <property type="entry name" value="RuvA domain 2-like"/>
    <property type="match status" value="1"/>
</dbReference>
<evidence type="ECO:0000313" key="7">
    <source>
        <dbReference type="EMBL" id="MBW4466856.1"/>
    </source>
</evidence>
<dbReference type="Pfam" id="PF02481">
    <property type="entry name" value="DNA_processg_A"/>
    <property type="match status" value="1"/>
</dbReference>
<dbReference type="AlphaFoldDB" id="A0A951PC44"/>
<comment type="similarity">
    <text evidence="1">Belongs to the DprA/Smf family.</text>
</comment>
<reference evidence="7" key="1">
    <citation type="submission" date="2021-05" db="EMBL/GenBank/DDBJ databases">
        <authorList>
            <person name="Pietrasiak N."/>
            <person name="Ward R."/>
            <person name="Stajich J.E."/>
            <person name="Kurbessoian T."/>
        </authorList>
    </citation>
    <scope>NUCLEOTIDE SEQUENCE</scope>
    <source>
        <strain evidence="7">GSE-TBD4-15B</strain>
    </source>
</reference>
<feature type="domain" description="DisA/LigA helix-hairpin-helix motif" evidence="5">
    <location>
        <begin position="16"/>
        <end position="58"/>
    </location>
</feature>
<evidence type="ECO:0000259" key="4">
    <source>
        <dbReference type="Pfam" id="PF02481"/>
    </source>
</evidence>
<comment type="caution">
    <text evidence="7">The sequence shown here is derived from an EMBL/GenBank/DDBJ whole genome shotgun (WGS) entry which is preliminary data.</text>
</comment>
<dbReference type="InterPro" id="IPR041614">
    <property type="entry name" value="DprA_WH"/>
</dbReference>
<evidence type="ECO:0000259" key="5">
    <source>
        <dbReference type="Pfam" id="PF12826"/>
    </source>
</evidence>
<dbReference type="GO" id="GO:0006281">
    <property type="term" value="P:DNA repair"/>
    <property type="evidence" value="ECO:0007669"/>
    <property type="project" value="UniProtKB-KW"/>
</dbReference>
<proteinExistence type="inferred from homology"/>
<dbReference type="InterPro" id="IPR036388">
    <property type="entry name" value="WH-like_DNA-bd_sf"/>
</dbReference>
<dbReference type="Proteomes" id="UP000707356">
    <property type="component" value="Unassembled WGS sequence"/>
</dbReference>
<evidence type="ECO:0000256" key="2">
    <source>
        <dbReference type="ARBA" id="ARBA00022763"/>
    </source>
</evidence>
<dbReference type="InterPro" id="IPR010994">
    <property type="entry name" value="RuvA_2-like"/>
</dbReference>
<dbReference type="Gene3D" id="3.40.50.450">
    <property type="match status" value="1"/>
</dbReference>
<dbReference type="Pfam" id="PF12826">
    <property type="entry name" value="HHH_2"/>
    <property type="match status" value="1"/>
</dbReference>
<dbReference type="PANTHER" id="PTHR43022:SF1">
    <property type="entry name" value="PROTEIN SMF"/>
    <property type="match status" value="1"/>
</dbReference>
<dbReference type="PANTHER" id="PTHR43022">
    <property type="entry name" value="PROTEIN SMF"/>
    <property type="match status" value="1"/>
</dbReference>
<protein>
    <submittedName>
        <fullName evidence="7">DNA-processing protein DprA</fullName>
    </submittedName>
</protein>
<evidence type="ECO:0000259" key="6">
    <source>
        <dbReference type="Pfam" id="PF17782"/>
    </source>
</evidence>
<reference evidence="7" key="2">
    <citation type="journal article" date="2022" name="Microbiol. Resour. Announc.">
        <title>Metagenome Sequencing to Explore Phylogenomics of Terrestrial Cyanobacteria.</title>
        <authorList>
            <person name="Ward R.D."/>
            <person name="Stajich J.E."/>
            <person name="Johansen J.R."/>
            <person name="Huntemann M."/>
            <person name="Clum A."/>
            <person name="Foster B."/>
            <person name="Foster B."/>
            <person name="Roux S."/>
            <person name="Palaniappan K."/>
            <person name="Varghese N."/>
            <person name="Mukherjee S."/>
            <person name="Reddy T.B.K."/>
            <person name="Daum C."/>
            <person name="Copeland A."/>
            <person name="Chen I.A."/>
            <person name="Ivanova N.N."/>
            <person name="Kyrpides N.C."/>
            <person name="Shapiro N."/>
            <person name="Eloe-Fadrosh E.A."/>
            <person name="Pietrasiak N."/>
        </authorList>
    </citation>
    <scope>NUCLEOTIDE SEQUENCE</scope>
    <source>
        <strain evidence="7">GSE-TBD4-15B</strain>
    </source>
</reference>
<keyword evidence="3" id="KW-0234">DNA repair</keyword>
<dbReference type="InterPro" id="IPR003488">
    <property type="entry name" value="DprA"/>
</dbReference>
<feature type="domain" description="DprA winged helix" evidence="6">
    <location>
        <begin position="311"/>
        <end position="370"/>
    </location>
</feature>
<keyword evidence="2" id="KW-0227">DNA damage</keyword>
<name>A0A951PC44_9CYAN</name>